<dbReference type="Pfam" id="PF12038">
    <property type="entry name" value="QTMAN_N"/>
    <property type="match status" value="1"/>
</dbReference>
<evidence type="ECO:0000256" key="4">
    <source>
        <dbReference type="ARBA" id="ARBA00044517"/>
    </source>
</evidence>
<dbReference type="Proteomes" id="UP000014500">
    <property type="component" value="Unassembled WGS sequence"/>
</dbReference>
<dbReference type="Pfam" id="PF00534">
    <property type="entry name" value="Glycos_transf_1"/>
    <property type="match status" value="1"/>
</dbReference>
<dbReference type="PANTHER" id="PTHR13615:SF3">
    <property type="entry name" value="GLYCOSYLTRANSFERASE-LIKE DOMAIN-CONTAINING PROTEIN 1"/>
    <property type="match status" value="1"/>
</dbReference>
<organism evidence="9 10">
    <name type="scientific">Strigamia maritima</name>
    <name type="common">European centipede</name>
    <name type="synonym">Geophilus maritimus</name>
    <dbReference type="NCBI Taxonomy" id="126957"/>
    <lineage>
        <taxon>Eukaryota</taxon>
        <taxon>Metazoa</taxon>
        <taxon>Ecdysozoa</taxon>
        <taxon>Arthropoda</taxon>
        <taxon>Myriapoda</taxon>
        <taxon>Chilopoda</taxon>
        <taxon>Pleurostigmophora</taxon>
        <taxon>Geophilomorpha</taxon>
        <taxon>Linotaeniidae</taxon>
        <taxon>Strigamia</taxon>
    </lineage>
</organism>
<feature type="domain" description="tRNA-queuosine alpha-mannosyltransferase N-terminal" evidence="8">
    <location>
        <begin position="4"/>
        <end position="183"/>
    </location>
</feature>
<keyword evidence="3" id="KW-0808">Transferase</keyword>
<dbReference type="STRING" id="126957.T1J8J5"/>
<dbReference type="OMA" id="CYPIAPN"/>
<evidence type="ECO:0000259" key="7">
    <source>
        <dbReference type="Pfam" id="PF00534"/>
    </source>
</evidence>
<dbReference type="EC" id="2.4.1.110" evidence="4"/>
<proteinExistence type="inferred from homology"/>
<dbReference type="Gene3D" id="3.40.50.2000">
    <property type="entry name" value="Glycogen Phosphorylase B"/>
    <property type="match status" value="1"/>
</dbReference>
<keyword evidence="2" id="KW-0328">Glycosyltransferase</keyword>
<evidence type="ECO:0000259" key="8">
    <source>
        <dbReference type="Pfam" id="PF12038"/>
    </source>
</evidence>
<dbReference type="InterPro" id="IPR051862">
    <property type="entry name" value="GT-like_domain_containing_1"/>
</dbReference>
<evidence type="ECO:0000256" key="2">
    <source>
        <dbReference type="ARBA" id="ARBA00022676"/>
    </source>
</evidence>
<dbReference type="eggNOG" id="ENOG502QQJ3">
    <property type="taxonomic scope" value="Eukaryota"/>
</dbReference>
<protein>
    <recommendedName>
        <fullName evidence="5">tRNA-queuosine alpha-mannosyltransferase</fullName>
        <ecNumber evidence="4">2.4.1.110</ecNumber>
    </recommendedName>
</protein>
<dbReference type="EnsemblMetazoa" id="SMAR010027-RA">
    <property type="protein sequence ID" value="SMAR010027-PA"/>
    <property type="gene ID" value="SMAR010027"/>
</dbReference>
<evidence type="ECO:0000313" key="10">
    <source>
        <dbReference type="Proteomes" id="UP000014500"/>
    </source>
</evidence>
<keyword evidence="10" id="KW-1185">Reference proteome</keyword>
<dbReference type="HOGENOM" id="CLU_033439_1_0_1"/>
<dbReference type="PANTHER" id="PTHR13615">
    <property type="entry name" value="GLYCOSYLTRANSFERASE-LIKE 1"/>
    <property type="match status" value="1"/>
</dbReference>
<dbReference type="EMBL" id="JH431954">
    <property type="status" value="NOT_ANNOTATED_CDS"/>
    <property type="molecule type" value="Genomic_DNA"/>
</dbReference>
<evidence type="ECO:0000256" key="3">
    <source>
        <dbReference type="ARBA" id="ARBA00022679"/>
    </source>
</evidence>
<comment type="catalytic activity">
    <reaction evidence="6">
        <text>queuosine(34) in tRNA(Asp) + GDP-alpha-D-mannose = O-4''-alpha-D-mannosylqueuosine(34) in tRNA(Asp) + GDP + H(+)</text>
        <dbReference type="Rhea" id="RHEA:12885"/>
        <dbReference type="Rhea" id="RHEA-COMP:18572"/>
        <dbReference type="Rhea" id="RHEA-COMP:18581"/>
        <dbReference type="ChEBI" id="CHEBI:15378"/>
        <dbReference type="ChEBI" id="CHEBI:57527"/>
        <dbReference type="ChEBI" id="CHEBI:58189"/>
        <dbReference type="ChEBI" id="CHEBI:194431"/>
        <dbReference type="ChEBI" id="CHEBI:194442"/>
        <dbReference type="EC" id="2.4.1.110"/>
    </reaction>
    <physiologicalReaction direction="left-to-right" evidence="6">
        <dbReference type="Rhea" id="RHEA:12886"/>
    </physiologicalReaction>
</comment>
<accession>T1J8J5</accession>
<reference evidence="10" key="1">
    <citation type="submission" date="2011-05" db="EMBL/GenBank/DDBJ databases">
        <authorList>
            <person name="Richards S.R."/>
            <person name="Qu J."/>
            <person name="Jiang H."/>
            <person name="Jhangiani S.N."/>
            <person name="Agravi P."/>
            <person name="Goodspeed R."/>
            <person name="Gross S."/>
            <person name="Mandapat C."/>
            <person name="Jackson L."/>
            <person name="Mathew T."/>
            <person name="Pu L."/>
            <person name="Thornton R."/>
            <person name="Saada N."/>
            <person name="Wilczek-Boney K.B."/>
            <person name="Lee S."/>
            <person name="Kovar C."/>
            <person name="Wu Y."/>
            <person name="Scherer S.E."/>
            <person name="Worley K.C."/>
            <person name="Muzny D.M."/>
            <person name="Gibbs R."/>
        </authorList>
    </citation>
    <scope>NUCLEOTIDE SEQUENCE</scope>
    <source>
        <strain evidence="10">Brora</strain>
    </source>
</reference>
<sequence length="378" mass="44365">MDSLIIIEPFFGGSHAELAHLIYREFEYNIKHTDIYTLPAKKWHWRARTSALFFSRNVIAHYKLDTKEGYGESFKGVLFVSSVLNLAELIGLRPDLAKMHKIIYFHENDLVYPVRKKQDRDFQYGYNQVLSCLVADRVVFNSEYNKSSFLSNIKTFFKLMPDFRPKYVREDIEPKCQVIYFPVDFDSIPKSVKKSDENNKEQLHIVWPHRWEHDKNPELFFQVLFSLKEQGMSFIVSVLGETFSQIPRDLPISIFNEAKEKLSENISNWGFVESKYKYYDILSTCDVVVSTANHEFFGVAMLEAVHQGCYPLCPNALVYPEIYPASYLYNTPAQLEKQLKRFCINPSLARSHTCEIDLKKYSWSAIKWDYRKLFSSFS</sequence>
<feature type="domain" description="Glycosyl transferase family 1" evidence="7">
    <location>
        <begin position="194"/>
        <end position="322"/>
    </location>
</feature>
<dbReference type="PhylomeDB" id="T1J8J5"/>
<dbReference type="GO" id="GO:0016438">
    <property type="term" value="F:tRNA-queuosine(34) beta-mannosyltransferase activity"/>
    <property type="evidence" value="ECO:0007669"/>
    <property type="project" value="UniProtKB-EC"/>
</dbReference>
<name>T1J8J5_STRMM</name>
<evidence type="ECO:0000256" key="5">
    <source>
        <dbReference type="ARBA" id="ARBA00044539"/>
    </source>
</evidence>
<evidence type="ECO:0000256" key="1">
    <source>
        <dbReference type="ARBA" id="ARBA00009481"/>
    </source>
</evidence>
<evidence type="ECO:0000256" key="6">
    <source>
        <dbReference type="ARBA" id="ARBA00048439"/>
    </source>
</evidence>
<dbReference type="SUPFAM" id="SSF53756">
    <property type="entry name" value="UDP-Glycosyltransferase/glycogen phosphorylase"/>
    <property type="match status" value="1"/>
</dbReference>
<evidence type="ECO:0000313" key="9">
    <source>
        <dbReference type="EnsemblMetazoa" id="SMAR010027-PA"/>
    </source>
</evidence>
<dbReference type="InterPro" id="IPR001296">
    <property type="entry name" value="Glyco_trans_1"/>
</dbReference>
<reference evidence="9" key="2">
    <citation type="submission" date="2015-02" db="UniProtKB">
        <authorList>
            <consortium name="EnsemblMetazoa"/>
        </authorList>
    </citation>
    <scope>IDENTIFICATION</scope>
</reference>
<dbReference type="InterPro" id="IPR022701">
    <property type="entry name" value="QTMAN_N"/>
</dbReference>
<dbReference type="AlphaFoldDB" id="T1J8J5"/>
<comment type="similarity">
    <text evidence="1">Belongs to the glycosyltransferase group 1 family. Glycosyltransferase 4 subfamily.</text>
</comment>